<dbReference type="AlphaFoldDB" id="A0A0K8R5Y9"/>
<protein>
    <submittedName>
        <fullName evidence="1">Putative zinc finger protein</fullName>
    </submittedName>
</protein>
<proteinExistence type="evidence at transcript level"/>
<evidence type="ECO:0000313" key="1">
    <source>
        <dbReference type="EMBL" id="JAA66471.1"/>
    </source>
</evidence>
<organism evidence="1">
    <name type="scientific">Ixodes ricinus</name>
    <name type="common">Common tick</name>
    <name type="synonym">Acarus ricinus</name>
    <dbReference type="NCBI Taxonomy" id="34613"/>
    <lineage>
        <taxon>Eukaryota</taxon>
        <taxon>Metazoa</taxon>
        <taxon>Ecdysozoa</taxon>
        <taxon>Arthropoda</taxon>
        <taxon>Chelicerata</taxon>
        <taxon>Arachnida</taxon>
        <taxon>Acari</taxon>
        <taxon>Parasitiformes</taxon>
        <taxon>Ixodida</taxon>
        <taxon>Ixodoidea</taxon>
        <taxon>Ixodidae</taxon>
        <taxon>Ixodinae</taxon>
        <taxon>Ixodes</taxon>
    </lineage>
</organism>
<dbReference type="EMBL" id="GADI01007337">
    <property type="protein sequence ID" value="JAA66471.1"/>
    <property type="molecule type" value="mRNA"/>
</dbReference>
<sequence length="85" mass="9100">MLVLELFVTMGNQVVHDPTLISGDIGTGTTPKADALSGFQWAAGLSQKVQLPLQDLRTGSVPLELLAVIRFVSRHGRSGRRDGTT</sequence>
<reference evidence="1" key="1">
    <citation type="submission" date="2012-12" db="EMBL/GenBank/DDBJ databases">
        <title>Identification and characterization of a phenylalanine ammonia-lyase gene family in Isatis indigotica Fort.</title>
        <authorList>
            <person name="Liu Q."/>
            <person name="Chen J."/>
            <person name="Zhou X."/>
            <person name="Di P."/>
            <person name="Xiao Y."/>
            <person name="Xuan H."/>
            <person name="Zhang L."/>
            <person name="Chen W."/>
        </authorList>
    </citation>
    <scope>NUCLEOTIDE SEQUENCE</scope>
    <source>
        <tissue evidence="1">Salivary gland</tissue>
    </source>
</reference>
<accession>A0A0K8R5Y9</accession>
<name>A0A0K8R5Y9_IXORI</name>